<accession>A0A6J4PFL6</accession>
<sequence>GSERTTAAAQGVRPRRRSFGLDRAGRVRRGRRASRGGHERLVRGGAAGRHGADPDRRADERAGRLRPARRPRVPGDGRRGVRGRAQRRGSRLRGGGRVPDRDGRHHPQRREDRDRLYRRRRRRRPGEPRVPAPQPDRRRPR</sequence>
<feature type="compositionally biased region" description="Basic residues" evidence="1">
    <location>
        <begin position="26"/>
        <end position="35"/>
    </location>
</feature>
<organism evidence="2">
    <name type="scientific">uncultured Rubrobacteraceae bacterium</name>
    <dbReference type="NCBI Taxonomy" id="349277"/>
    <lineage>
        <taxon>Bacteria</taxon>
        <taxon>Bacillati</taxon>
        <taxon>Actinomycetota</taxon>
        <taxon>Rubrobacteria</taxon>
        <taxon>Rubrobacterales</taxon>
        <taxon>Rubrobacteraceae</taxon>
        <taxon>environmental samples</taxon>
    </lineage>
</organism>
<keyword evidence="2" id="KW-0456">Lyase</keyword>
<gene>
    <name evidence="2" type="ORF">AVDCRST_MAG01-01-1472</name>
</gene>
<feature type="compositionally biased region" description="Basic and acidic residues" evidence="1">
    <location>
        <begin position="50"/>
        <end position="63"/>
    </location>
</feature>
<proteinExistence type="predicted"/>
<dbReference type="GO" id="GO:0004089">
    <property type="term" value="F:carbonate dehydratase activity"/>
    <property type="evidence" value="ECO:0007669"/>
    <property type="project" value="UniProtKB-EC"/>
</dbReference>
<dbReference type="EC" id="4.2.1.1" evidence="2"/>
<feature type="non-terminal residue" evidence="2">
    <location>
        <position position="1"/>
    </location>
</feature>
<protein>
    <submittedName>
        <fullName evidence="2">Carbonic anhydrase, gamma class</fullName>
        <ecNumber evidence="2">4.2.1.1</ecNumber>
    </submittedName>
</protein>
<feature type="region of interest" description="Disordered" evidence="1">
    <location>
        <begin position="1"/>
        <end position="141"/>
    </location>
</feature>
<dbReference type="EMBL" id="CADCUW010000212">
    <property type="protein sequence ID" value="CAA9408627.1"/>
    <property type="molecule type" value="Genomic_DNA"/>
</dbReference>
<feature type="non-terminal residue" evidence="2">
    <location>
        <position position="141"/>
    </location>
</feature>
<feature type="compositionally biased region" description="Basic residues" evidence="1">
    <location>
        <begin position="80"/>
        <end position="91"/>
    </location>
</feature>
<reference evidence="2" key="1">
    <citation type="submission" date="2020-02" db="EMBL/GenBank/DDBJ databases">
        <authorList>
            <person name="Meier V. D."/>
        </authorList>
    </citation>
    <scope>NUCLEOTIDE SEQUENCE</scope>
    <source>
        <strain evidence="2">AVDCRST_MAG01</strain>
    </source>
</reference>
<evidence type="ECO:0000313" key="2">
    <source>
        <dbReference type="EMBL" id="CAA9408627.1"/>
    </source>
</evidence>
<dbReference type="AlphaFoldDB" id="A0A6J4PFL6"/>
<name>A0A6J4PFL6_9ACTN</name>
<feature type="compositionally biased region" description="Basic and acidic residues" evidence="1">
    <location>
        <begin position="98"/>
        <end position="115"/>
    </location>
</feature>
<evidence type="ECO:0000256" key="1">
    <source>
        <dbReference type="SAM" id="MobiDB-lite"/>
    </source>
</evidence>